<protein>
    <submittedName>
        <fullName evidence="6">Odorant binding protein 4</fullName>
    </submittedName>
</protein>
<dbReference type="GO" id="GO:0007608">
    <property type="term" value="P:sensory perception of smell"/>
    <property type="evidence" value="ECO:0007669"/>
    <property type="project" value="TreeGrafter"/>
</dbReference>
<proteinExistence type="inferred from homology"/>
<evidence type="ECO:0000256" key="1">
    <source>
        <dbReference type="ARBA" id="ARBA00004613"/>
    </source>
</evidence>
<keyword evidence="4 5" id="KW-0732">Signal</keyword>
<dbReference type="PANTHER" id="PTHR11857">
    <property type="entry name" value="ODORANT BINDING PROTEIN-RELATED"/>
    <property type="match status" value="1"/>
</dbReference>
<evidence type="ECO:0000256" key="4">
    <source>
        <dbReference type="ARBA" id="ARBA00022729"/>
    </source>
</evidence>
<keyword evidence="3" id="KW-0964">Secreted</keyword>
<dbReference type="GO" id="GO:0005549">
    <property type="term" value="F:odorant binding"/>
    <property type="evidence" value="ECO:0007669"/>
    <property type="project" value="InterPro"/>
</dbReference>
<feature type="signal peptide" evidence="5">
    <location>
        <begin position="1"/>
        <end position="17"/>
    </location>
</feature>
<dbReference type="EMBL" id="ML158626">
    <property type="protein sequence ID" value="THK33045.1"/>
    <property type="molecule type" value="Genomic_DNA"/>
</dbReference>
<sequence>MKFLVVLFFVCLVGALAQELNEAQRQRLREHRDACIRETGADRAEVDRAHRGDWADNPTIRCFALCMMKRLGLMSDDGKLNETAARQRLALVLRRERVEEVMRKCKDLKGPTPCDTGYLILKCYTDNRANMV</sequence>
<dbReference type="OrthoDB" id="7665616at2759"/>
<comment type="similarity">
    <text evidence="2">Belongs to the PBP/GOBP family.</text>
</comment>
<dbReference type="Proteomes" id="UP000297026">
    <property type="component" value="Unassembled WGS sequence"/>
</dbReference>
<keyword evidence="7" id="KW-1185">Reference proteome</keyword>
<dbReference type="InterPro" id="IPR036728">
    <property type="entry name" value="PBP_GOBP_sf"/>
</dbReference>
<comment type="subcellular location">
    <subcellularLocation>
        <location evidence="1">Secreted</location>
    </subcellularLocation>
</comment>
<evidence type="ECO:0000256" key="3">
    <source>
        <dbReference type="ARBA" id="ARBA00022525"/>
    </source>
</evidence>
<evidence type="ECO:0000256" key="2">
    <source>
        <dbReference type="ARBA" id="ARBA00008098"/>
    </source>
</evidence>
<gene>
    <name evidence="6" type="primary">Obp4</name>
    <name evidence="6" type="ORF">DALL_DALL000231</name>
</gene>
<evidence type="ECO:0000313" key="7">
    <source>
        <dbReference type="Proteomes" id="UP000297026"/>
    </source>
</evidence>
<dbReference type="KEGG" id="dam:107038475"/>
<reference evidence="6" key="1">
    <citation type="submission" date="2019-02" db="EMBL/GenBank/DDBJ databases">
        <title>Genome of the parasitoid wasp Diachasma alloeum, an emerging model for ecological speciation and transitions to asexual reproduction.</title>
        <authorList>
            <person name="Robertson H.M."/>
            <person name="Walden K.K."/>
            <person name="Tvedte E.S."/>
            <person name="Hood G.R."/>
            <person name="Feder J.L."/>
            <person name="Forbes A.A."/>
            <person name="Logsdon J.M."/>
            <person name="Mcelroy K.E."/>
        </authorList>
    </citation>
    <scope>NUCLEOTIDE SEQUENCE [LARGE SCALE GENOMIC DNA]</scope>
    <source>
        <strain evidence="6">Michigan</strain>
    </source>
</reference>
<name>A0A4E0S3S6_9HYME</name>
<dbReference type="InterPro" id="IPR006170">
    <property type="entry name" value="PBP/GOBP"/>
</dbReference>
<feature type="chain" id="PRO_5020024797" evidence="5">
    <location>
        <begin position="18"/>
        <end position="132"/>
    </location>
</feature>
<dbReference type="Gene3D" id="1.10.238.20">
    <property type="entry name" value="Pheromone/general odorant binding protein domain"/>
    <property type="match status" value="1"/>
</dbReference>
<dbReference type="Pfam" id="PF01395">
    <property type="entry name" value="PBP_GOBP"/>
    <property type="match status" value="1"/>
</dbReference>
<dbReference type="SMART" id="SM00708">
    <property type="entry name" value="PhBP"/>
    <property type="match status" value="1"/>
</dbReference>
<evidence type="ECO:0000256" key="5">
    <source>
        <dbReference type="SAM" id="SignalP"/>
    </source>
</evidence>
<evidence type="ECO:0000313" key="6">
    <source>
        <dbReference type="EMBL" id="THK33045.1"/>
    </source>
</evidence>
<dbReference type="CDD" id="cd23992">
    <property type="entry name" value="PBP_GOBP"/>
    <property type="match status" value="1"/>
</dbReference>
<dbReference type="AlphaFoldDB" id="A0A4E0S3S6"/>
<accession>A0A4E0S3S6</accession>
<dbReference type="SUPFAM" id="SSF47565">
    <property type="entry name" value="Insect pheromone/odorant-binding proteins"/>
    <property type="match status" value="1"/>
</dbReference>
<dbReference type="GeneID" id="107038475"/>
<dbReference type="GO" id="GO:0005615">
    <property type="term" value="C:extracellular space"/>
    <property type="evidence" value="ECO:0007669"/>
    <property type="project" value="TreeGrafter"/>
</dbReference>
<dbReference type="FunFam" id="1.10.238.20:FF:000001">
    <property type="entry name" value="General odorant-binding protein lush"/>
    <property type="match status" value="1"/>
</dbReference>
<dbReference type="CTD" id="100286762"/>
<organism evidence="6 7">
    <name type="scientific">Diachasma alloeum</name>
    <dbReference type="NCBI Taxonomy" id="454923"/>
    <lineage>
        <taxon>Eukaryota</taxon>
        <taxon>Metazoa</taxon>
        <taxon>Ecdysozoa</taxon>
        <taxon>Arthropoda</taxon>
        <taxon>Hexapoda</taxon>
        <taxon>Insecta</taxon>
        <taxon>Pterygota</taxon>
        <taxon>Neoptera</taxon>
        <taxon>Endopterygota</taxon>
        <taxon>Hymenoptera</taxon>
        <taxon>Apocrita</taxon>
        <taxon>Ichneumonoidea</taxon>
        <taxon>Braconidae</taxon>
        <taxon>Opiinae</taxon>
        <taxon>Diachasma</taxon>
    </lineage>
</organism>
<dbReference type="PANTHER" id="PTHR11857:SF43">
    <property type="entry name" value="GEO07291P1-RELATED"/>
    <property type="match status" value="1"/>
</dbReference>